<dbReference type="GO" id="GO:0000270">
    <property type="term" value="P:peptidoglycan metabolic process"/>
    <property type="evidence" value="ECO:0007669"/>
    <property type="project" value="UniProtKB-UniRule"/>
</dbReference>
<comment type="function">
    <text evidence="3">Lytic transglycosylase with a strong preference for naked glycan strands that lack stem peptides.</text>
</comment>
<dbReference type="GO" id="GO:0008932">
    <property type="term" value="F:lytic endotransglycosylase activity"/>
    <property type="evidence" value="ECO:0007669"/>
    <property type="project" value="UniProtKB-UniRule"/>
</dbReference>
<dbReference type="PANTHER" id="PTHR34183:SF1">
    <property type="entry name" value="ENDOLYTIC PEPTIDOGLYCAN TRANSGLYCOSYLASE RLPA"/>
    <property type="match status" value="1"/>
</dbReference>
<comment type="similarity">
    <text evidence="3 4">Belongs to the RlpA family.</text>
</comment>
<protein>
    <recommendedName>
        <fullName evidence="3">Probable endolytic peptidoglycan transglycosylase RlpA</fullName>
        <ecNumber evidence="3">4.2.2.-</ecNumber>
    </recommendedName>
</protein>
<dbReference type="Gene3D" id="2.40.40.10">
    <property type="entry name" value="RlpA-like domain"/>
    <property type="match status" value="1"/>
</dbReference>
<dbReference type="PANTHER" id="PTHR34183">
    <property type="entry name" value="ENDOLYTIC PEPTIDOGLYCAN TRANSGLYCOSYLASE RLPA"/>
    <property type="match status" value="1"/>
</dbReference>
<feature type="domain" description="RlpA-like protein double-psi beta-barrel" evidence="5">
    <location>
        <begin position="220"/>
        <end position="307"/>
    </location>
</feature>
<dbReference type="InterPro" id="IPR012997">
    <property type="entry name" value="RplA"/>
</dbReference>
<dbReference type="EMBL" id="CP051167">
    <property type="protein sequence ID" value="QIZ73844.1"/>
    <property type="molecule type" value="Genomic_DNA"/>
</dbReference>
<dbReference type="CDD" id="cd22268">
    <property type="entry name" value="DPBB_RlpA-like"/>
    <property type="match status" value="1"/>
</dbReference>
<accession>A0A6H1U4S7</accession>
<evidence type="ECO:0000313" key="6">
    <source>
        <dbReference type="EMBL" id="QIZ73844.1"/>
    </source>
</evidence>
<keyword evidence="1 3" id="KW-0456">Lyase</keyword>
<evidence type="ECO:0000259" key="5">
    <source>
        <dbReference type="Pfam" id="PF03330"/>
    </source>
</evidence>
<dbReference type="AlphaFoldDB" id="A0A6H1U4S7"/>
<sequence>MLTKIHAHQFNGRSAATLYVRDLPVVTFLGSAVNRERATATVTKVAAALGDTGATTKQEEPEVKPATRAKYEEFESVTNIGTVAPSALSLLSRTIAANSEVDRSDPVWRASAIAAKLNQIERTNAPVEIALTWNGLVDKDGEIVSESYLIKVDDEALLVVDENTRLPDTTANLEQDALQMTNRLRRLVADAAPLSQVANKPKPKPKAPEIVTSPVQFVVNGWASWYGPGFHGRLSASGEVFDQNALTAAHRTLPFGTEVRVTNLNNGRSIVVRINDRGPFVGNRVIDLSAAAAQVLGMMDTGIAPVRLDILGARTTASNVR</sequence>
<reference evidence="6 7" key="1">
    <citation type="submission" date="2020-04" db="EMBL/GenBank/DDBJ databases">
        <authorList>
            <person name="Basu S."/>
            <person name="Maruthanayagam V."/>
            <person name="Chakraborty S."/>
            <person name="Pramanik A."/>
            <person name="Mukherjee J."/>
            <person name="Brink B."/>
        </authorList>
    </citation>
    <scope>NUCLEOTIDE SEQUENCE [LARGE SCALE GENOMIC DNA]</scope>
    <source>
        <strain evidence="6 7">AP17</strain>
    </source>
</reference>
<name>A0A6H1U4S7_9CYAN</name>
<dbReference type="HAMAP" id="MF_02071">
    <property type="entry name" value="RlpA"/>
    <property type="match status" value="1"/>
</dbReference>
<evidence type="ECO:0000256" key="4">
    <source>
        <dbReference type="RuleBase" id="RU003495"/>
    </source>
</evidence>
<evidence type="ECO:0000256" key="3">
    <source>
        <dbReference type="HAMAP-Rule" id="MF_02071"/>
    </source>
</evidence>
<organism evidence="6 7">
    <name type="scientific">Oxynema aestuarii AP17</name>
    <dbReference type="NCBI Taxonomy" id="2064643"/>
    <lineage>
        <taxon>Bacteria</taxon>
        <taxon>Bacillati</taxon>
        <taxon>Cyanobacteriota</taxon>
        <taxon>Cyanophyceae</taxon>
        <taxon>Oscillatoriophycideae</taxon>
        <taxon>Oscillatoriales</taxon>
        <taxon>Oscillatoriaceae</taxon>
        <taxon>Oxynema</taxon>
        <taxon>Oxynema aestuarii</taxon>
    </lineage>
</organism>
<dbReference type="InterPro" id="IPR036908">
    <property type="entry name" value="RlpA-like_sf"/>
</dbReference>
<dbReference type="Pfam" id="PF03330">
    <property type="entry name" value="DPBB_1"/>
    <property type="match status" value="1"/>
</dbReference>
<dbReference type="KEGG" id="oxy:HCG48_19990"/>
<dbReference type="GO" id="GO:0071555">
    <property type="term" value="P:cell wall organization"/>
    <property type="evidence" value="ECO:0007669"/>
    <property type="project" value="UniProtKB-KW"/>
</dbReference>
<evidence type="ECO:0000256" key="2">
    <source>
        <dbReference type="ARBA" id="ARBA00023316"/>
    </source>
</evidence>
<keyword evidence="7" id="KW-1185">Reference proteome</keyword>
<dbReference type="Proteomes" id="UP000500857">
    <property type="component" value="Chromosome"/>
</dbReference>
<keyword evidence="2 3" id="KW-0961">Cell wall biogenesis/degradation</keyword>
<proteinExistence type="inferred from homology"/>
<evidence type="ECO:0000256" key="1">
    <source>
        <dbReference type="ARBA" id="ARBA00023239"/>
    </source>
</evidence>
<dbReference type="InterPro" id="IPR009009">
    <property type="entry name" value="RlpA-like_DPBB"/>
</dbReference>
<dbReference type="InterPro" id="IPR034718">
    <property type="entry name" value="RlpA"/>
</dbReference>
<dbReference type="NCBIfam" id="TIGR00413">
    <property type="entry name" value="rlpA"/>
    <property type="match status" value="1"/>
</dbReference>
<dbReference type="EC" id="4.2.2.-" evidence="3"/>
<gene>
    <name evidence="3" type="primary">rlpA</name>
    <name evidence="6" type="ORF">HCG48_19990</name>
</gene>
<dbReference type="SUPFAM" id="SSF50685">
    <property type="entry name" value="Barwin-like endoglucanases"/>
    <property type="match status" value="1"/>
</dbReference>
<evidence type="ECO:0000313" key="7">
    <source>
        <dbReference type="Proteomes" id="UP000500857"/>
    </source>
</evidence>